<dbReference type="Gene3D" id="3.10.110.10">
    <property type="entry name" value="Ubiquitin Conjugating Enzyme"/>
    <property type="match status" value="1"/>
</dbReference>
<protein>
    <submittedName>
        <fullName evidence="1">Uncharacterized protein</fullName>
    </submittedName>
</protein>
<accession>A0ABD0V3S9</accession>
<dbReference type="AlphaFoldDB" id="A0ABD0V3S9"/>
<keyword evidence="2" id="KW-1185">Reference proteome</keyword>
<dbReference type="InterPro" id="IPR016135">
    <property type="entry name" value="UBQ-conjugating_enzyme/RWD"/>
</dbReference>
<gene>
    <name evidence="1" type="ORF">M5K25_011711</name>
</gene>
<proteinExistence type="predicted"/>
<reference evidence="1 2" key="1">
    <citation type="journal article" date="2024" name="Plant Biotechnol. J.">
        <title>Dendrobium thyrsiflorum genome and its molecular insights into genes involved in important horticultural traits.</title>
        <authorList>
            <person name="Chen B."/>
            <person name="Wang J.Y."/>
            <person name="Zheng P.J."/>
            <person name="Li K.L."/>
            <person name="Liang Y.M."/>
            <person name="Chen X.F."/>
            <person name="Zhang C."/>
            <person name="Zhao X."/>
            <person name="He X."/>
            <person name="Zhang G.Q."/>
            <person name="Liu Z.J."/>
            <person name="Xu Q."/>
        </authorList>
    </citation>
    <scope>NUCLEOTIDE SEQUENCE [LARGE SCALE GENOMIC DNA]</scope>
    <source>
        <strain evidence="1">GZMU011</strain>
    </source>
</reference>
<comment type="caution">
    <text evidence="1">The sequence shown here is derived from an EMBL/GenBank/DDBJ whole genome shotgun (WGS) entry which is preliminary data.</text>
</comment>
<evidence type="ECO:0000313" key="1">
    <source>
        <dbReference type="EMBL" id="KAL0919606.1"/>
    </source>
</evidence>
<dbReference type="EMBL" id="JANQDX010000009">
    <property type="protein sequence ID" value="KAL0919606.1"/>
    <property type="molecule type" value="Genomic_DNA"/>
</dbReference>
<dbReference type="SUPFAM" id="SSF54495">
    <property type="entry name" value="UBC-like"/>
    <property type="match status" value="1"/>
</dbReference>
<evidence type="ECO:0000313" key="2">
    <source>
        <dbReference type="Proteomes" id="UP001552299"/>
    </source>
</evidence>
<dbReference type="Proteomes" id="UP001552299">
    <property type="component" value="Unassembled WGS sequence"/>
</dbReference>
<name>A0ABD0V3S9_DENTH</name>
<organism evidence="1 2">
    <name type="scientific">Dendrobium thyrsiflorum</name>
    <name type="common">Pinecone-like raceme dendrobium</name>
    <name type="synonym">Orchid</name>
    <dbReference type="NCBI Taxonomy" id="117978"/>
    <lineage>
        <taxon>Eukaryota</taxon>
        <taxon>Viridiplantae</taxon>
        <taxon>Streptophyta</taxon>
        <taxon>Embryophyta</taxon>
        <taxon>Tracheophyta</taxon>
        <taxon>Spermatophyta</taxon>
        <taxon>Magnoliopsida</taxon>
        <taxon>Liliopsida</taxon>
        <taxon>Asparagales</taxon>
        <taxon>Orchidaceae</taxon>
        <taxon>Epidendroideae</taxon>
        <taxon>Malaxideae</taxon>
        <taxon>Dendrobiinae</taxon>
        <taxon>Dendrobium</taxon>
    </lineage>
</organism>
<sequence length="172" mass="20321">MVNIFTAGRIQSKFRVYPDGRVCISILHAPGDDPNGYELASERWTPVHTNEKFLTSCFILCSQAFINKQYRCSEVFLIISLTWSYGDLIEVIYMEQPPREKETSDFRMFSDKLEHGCKGFPKEEFVGGKKLKKVPMSRLSWWVEMKHKDWRDGRDEFKKKVRLIVRRSQEML</sequence>